<evidence type="ECO:0000313" key="3">
    <source>
        <dbReference type="EMBL" id="MFI9101336.1"/>
    </source>
</evidence>
<dbReference type="SUPFAM" id="SSF55920">
    <property type="entry name" value="Creatinase/aminopeptidase"/>
    <property type="match status" value="1"/>
</dbReference>
<gene>
    <name evidence="3" type="ORF">ACIGXA_12495</name>
</gene>
<proteinExistence type="predicted"/>
<dbReference type="Gene3D" id="3.40.350.10">
    <property type="entry name" value="Creatinase/prolidase N-terminal domain"/>
    <property type="match status" value="1"/>
</dbReference>
<dbReference type="InterPro" id="IPR036005">
    <property type="entry name" value="Creatinase/aminopeptidase-like"/>
</dbReference>
<dbReference type="InterPro" id="IPR050659">
    <property type="entry name" value="Peptidase_M24B"/>
</dbReference>
<feature type="domain" description="Creatinase N-terminal" evidence="2">
    <location>
        <begin position="19"/>
        <end position="151"/>
    </location>
</feature>
<dbReference type="PANTHER" id="PTHR46112">
    <property type="entry name" value="AMINOPEPTIDASE"/>
    <property type="match status" value="1"/>
</dbReference>
<dbReference type="InterPro" id="IPR029149">
    <property type="entry name" value="Creatin/AminoP/Spt16_N"/>
</dbReference>
<evidence type="ECO:0000259" key="1">
    <source>
        <dbReference type="Pfam" id="PF00557"/>
    </source>
</evidence>
<dbReference type="PANTHER" id="PTHR46112:SF3">
    <property type="entry name" value="AMINOPEPTIDASE YPDF"/>
    <property type="match status" value="1"/>
</dbReference>
<dbReference type="Gene3D" id="3.90.230.10">
    <property type="entry name" value="Creatinase/methionine aminopeptidase superfamily"/>
    <property type="match status" value="1"/>
</dbReference>
<evidence type="ECO:0000313" key="4">
    <source>
        <dbReference type="Proteomes" id="UP001614394"/>
    </source>
</evidence>
<protein>
    <submittedName>
        <fullName evidence="3">M24 family metallopeptidase</fullName>
    </submittedName>
</protein>
<dbReference type="Proteomes" id="UP001614394">
    <property type="component" value="Unassembled WGS sequence"/>
</dbReference>
<dbReference type="InterPro" id="IPR000587">
    <property type="entry name" value="Creatinase_N"/>
</dbReference>
<accession>A0ABW8C7C9</accession>
<dbReference type="InterPro" id="IPR000994">
    <property type="entry name" value="Pept_M24"/>
</dbReference>
<dbReference type="RefSeq" id="WP_399647697.1">
    <property type="nucleotide sequence ID" value="NZ_JBITYG010000003.1"/>
</dbReference>
<dbReference type="EMBL" id="JBITYG010000003">
    <property type="protein sequence ID" value="MFI9101336.1"/>
    <property type="molecule type" value="Genomic_DNA"/>
</dbReference>
<evidence type="ECO:0000259" key="2">
    <source>
        <dbReference type="Pfam" id="PF01321"/>
    </source>
</evidence>
<keyword evidence="4" id="KW-1185">Reference proteome</keyword>
<dbReference type="Pfam" id="PF01321">
    <property type="entry name" value="Creatinase_N"/>
    <property type="match status" value="1"/>
</dbReference>
<dbReference type="SUPFAM" id="SSF53092">
    <property type="entry name" value="Creatinase/prolidase N-terminal domain"/>
    <property type="match status" value="1"/>
</dbReference>
<name>A0ABW8C7C9_9ACTN</name>
<feature type="domain" description="Peptidase M24" evidence="1">
    <location>
        <begin position="160"/>
        <end position="362"/>
    </location>
</feature>
<sequence length="380" mass="40452">MTDSSASAADSAGLYPAERLELARKAAAGAGLDALLISPGADLRYLTGYQALPLERLTCLVVPTEGDAFLVVPALERPAALASPVGDLGIDITGFAETDNAYELIAGRLPAGVRRVAVDNHMWAEKLLAFTAALPRAEAVLAGEVLQELRMRKSPAEVAALRRAGAAIDRVHRRMGEWLRPGRTEREVARDIADAILATDHVTVDFVIVASGPNGASPHHEVSDRVVRTGDPVVVDIGGTTEDGYCSDSTRTYAVGEPHPDFRELYDVLQRAQHAQVEAVRPGITAEALDAVGRDIIAGAGYGEHFIHRTGHGIGLETHEEPYIVAGSERPLEPGMAFSIEPGIYLPGRFGARIEDIAVCTENSGERLNLTGRDLVVLPG</sequence>
<dbReference type="Pfam" id="PF00557">
    <property type="entry name" value="Peptidase_M24"/>
    <property type="match status" value="1"/>
</dbReference>
<reference evidence="3 4" key="1">
    <citation type="submission" date="2024-10" db="EMBL/GenBank/DDBJ databases">
        <title>The Natural Products Discovery Center: Release of the First 8490 Sequenced Strains for Exploring Actinobacteria Biosynthetic Diversity.</title>
        <authorList>
            <person name="Kalkreuter E."/>
            <person name="Kautsar S.A."/>
            <person name="Yang D."/>
            <person name="Bader C.D."/>
            <person name="Teijaro C.N."/>
            <person name="Fluegel L."/>
            <person name="Davis C.M."/>
            <person name="Simpson J.R."/>
            <person name="Lauterbach L."/>
            <person name="Steele A.D."/>
            <person name="Gui C."/>
            <person name="Meng S."/>
            <person name="Li G."/>
            <person name="Viehrig K."/>
            <person name="Ye F."/>
            <person name="Su P."/>
            <person name="Kiefer A.F."/>
            <person name="Nichols A."/>
            <person name="Cepeda A.J."/>
            <person name="Yan W."/>
            <person name="Fan B."/>
            <person name="Jiang Y."/>
            <person name="Adhikari A."/>
            <person name="Zheng C.-J."/>
            <person name="Schuster L."/>
            <person name="Cowan T.M."/>
            <person name="Smanski M.J."/>
            <person name="Chevrette M.G."/>
            <person name="De Carvalho L.P.S."/>
            <person name="Shen B."/>
        </authorList>
    </citation>
    <scope>NUCLEOTIDE SEQUENCE [LARGE SCALE GENOMIC DNA]</scope>
    <source>
        <strain evidence="3 4">NPDC053399</strain>
    </source>
</reference>
<dbReference type="CDD" id="cd01092">
    <property type="entry name" value="APP-like"/>
    <property type="match status" value="1"/>
</dbReference>
<comment type="caution">
    <text evidence="3">The sequence shown here is derived from an EMBL/GenBank/DDBJ whole genome shotgun (WGS) entry which is preliminary data.</text>
</comment>
<organism evidence="3 4">
    <name type="scientific">Streptomyces fildesensis</name>
    <dbReference type="NCBI Taxonomy" id="375757"/>
    <lineage>
        <taxon>Bacteria</taxon>
        <taxon>Bacillati</taxon>
        <taxon>Actinomycetota</taxon>
        <taxon>Actinomycetes</taxon>
        <taxon>Kitasatosporales</taxon>
        <taxon>Streptomycetaceae</taxon>
        <taxon>Streptomyces</taxon>
    </lineage>
</organism>